<protein>
    <submittedName>
        <fullName evidence="1">Uncharacterized protein</fullName>
    </submittedName>
</protein>
<comment type="caution">
    <text evidence="1">The sequence shown here is derived from an EMBL/GenBank/DDBJ whole genome shotgun (WGS) entry which is preliminary data.</text>
</comment>
<organism evidence="1 2">
    <name type="scientific">Acetivibrio ethanolgignens</name>
    <dbReference type="NCBI Taxonomy" id="290052"/>
    <lineage>
        <taxon>Bacteria</taxon>
        <taxon>Bacillati</taxon>
        <taxon>Bacillota</taxon>
        <taxon>Clostridia</taxon>
        <taxon>Eubacteriales</taxon>
        <taxon>Oscillospiraceae</taxon>
        <taxon>Acetivibrio</taxon>
    </lineage>
</organism>
<dbReference type="AlphaFoldDB" id="A0A0V8QC90"/>
<evidence type="ECO:0000313" key="1">
    <source>
        <dbReference type="EMBL" id="KSV58223.1"/>
    </source>
</evidence>
<sequence length="266" mass="30562">MELRILVGDMEDMAEVVEDNVPINPYRSQEDVVVAEAITEPVTESVEDDEIVSEVGVAEETVVTGIEAVANTVITDIESTVETEIDVMVVNVESDLQNDDIREYGETVKLPSDKVDYMRMSVAEKARCYPFDDKGTDAAFEMVRTYFEKIGMDTSFDSVYEETKLLTDYYEKQKVEEFIQEKTEQIIGVMKLLGLDAGNLTRCSADVLYEVFNLEDMEYFAGIKLFNKVIDRLGVDMDQQKRYEVFDRIYEEGMREKKVERNRNSR</sequence>
<dbReference type="Proteomes" id="UP000054874">
    <property type="component" value="Unassembled WGS sequence"/>
</dbReference>
<reference evidence="1 2" key="1">
    <citation type="submission" date="2015-11" db="EMBL/GenBank/DDBJ databases">
        <title>Butyribacter intestini gen. nov., sp. nov., a butyric acid-producing bacterium of the family Lachnospiraceae isolated from the human faeces.</title>
        <authorList>
            <person name="Zou Y."/>
            <person name="Xue W."/>
            <person name="Luo G."/>
            <person name="Lv M."/>
        </authorList>
    </citation>
    <scope>NUCLEOTIDE SEQUENCE [LARGE SCALE GENOMIC DNA]</scope>
    <source>
        <strain evidence="1 2">ACET-33324</strain>
    </source>
</reference>
<proteinExistence type="predicted"/>
<keyword evidence="2" id="KW-1185">Reference proteome</keyword>
<dbReference type="EMBL" id="LNAM01000180">
    <property type="protein sequence ID" value="KSV58223.1"/>
    <property type="molecule type" value="Genomic_DNA"/>
</dbReference>
<name>A0A0V8QC90_9FIRM</name>
<dbReference type="STRING" id="290052.ASU35_13620"/>
<gene>
    <name evidence="1" type="ORF">ASU35_13620</name>
</gene>
<accession>A0A0V8QC90</accession>
<dbReference type="RefSeq" id="WP_058353532.1">
    <property type="nucleotide sequence ID" value="NZ_CABMMD010000180.1"/>
</dbReference>
<evidence type="ECO:0000313" key="2">
    <source>
        <dbReference type="Proteomes" id="UP000054874"/>
    </source>
</evidence>